<comment type="subcellular location">
    <subcellularLocation>
        <location evidence="1">Cell membrane</location>
        <topology evidence="1">Multi-pass membrane protein</topology>
    </subcellularLocation>
</comment>
<comment type="caution">
    <text evidence="7">The sequence shown here is derived from an EMBL/GenBank/DDBJ whole genome shotgun (WGS) entry which is preliminary data.</text>
</comment>
<evidence type="ECO:0000313" key="7">
    <source>
        <dbReference type="EMBL" id="KKO20329.1"/>
    </source>
</evidence>
<feature type="transmembrane region" description="Helical" evidence="6">
    <location>
        <begin position="232"/>
        <end position="257"/>
    </location>
</feature>
<feature type="transmembrane region" description="Helical" evidence="6">
    <location>
        <begin position="157"/>
        <end position="177"/>
    </location>
</feature>
<dbReference type="InterPro" id="IPR022791">
    <property type="entry name" value="L-PG_synthase/AglD"/>
</dbReference>
<dbReference type="NCBIfam" id="TIGR00374">
    <property type="entry name" value="flippase-like domain"/>
    <property type="match status" value="1"/>
</dbReference>
<evidence type="ECO:0000256" key="4">
    <source>
        <dbReference type="ARBA" id="ARBA00022989"/>
    </source>
</evidence>
<evidence type="ECO:0000256" key="2">
    <source>
        <dbReference type="ARBA" id="ARBA00022475"/>
    </source>
</evidence>
<keyword evidence="8" id="KW-1185">Reference proteome</keyword>
<name>A0A0M2V0S4_9BACT</name>
<evidence type="ECO:0000256" key="1">
    <source>
        <dbReference type="ARBA" id="ARBA00004651"/>
    </source>
</evidence>
<feature type="transmembrane region" description="Helical" evidence="6">
    <location>
        <begin position="318"/>
        <end position="335"/>
    </location>
</feature>
<feature type="transmembrane region" description="Helical" evidence="6">
    <location>
        <begin position="46"/>
        <end position="65"/>
    </location>
</feature>
<keyword evidence="3 6" id="KW-0812">Transmembrane</keyword>
<accession>A0A0M2V0S4</accession>
<dbReference type="GO" id="GO:0005886">
    <property type="term" value="C:plasma membrane"/>
    <property type="evidence" value="ECO:0007669"/>
    <property type="project" value="UniProtKB-SubCell"/>
</dbReference>
<organism evidence="7 8">
    <name type="scientific">Candidatus Brocadia fulgida</name>
    <dbReference type="NCBI Taxonomy" id="380242"/>
    <lineage>
        <taxon>Bacteria</taxon>
        <taxon>Pseudomonadati</taxon>
        <taxon>Planctomycetota</taxon>
        <taxon>Candidatus Brocadiia</taxon>
        <taxon>Candidatus Brocadiales</taxon>
        <taxon>Candidatus Brocadiaceae</taxon>
        <taxon>Candidatus Brocadia</taxon>
    </lineage>
</organism>
<dbReference type="Pfam" id="PF03706">
    <property type="entry name" value="LPG_synthase_TM"/>
    <property type="match status" value="1"/>
</dbReference>
<dbReference type="EMBL" id="LAQJ01000116">
    <property type="protein sequence ID" value="KKO20329.1"/>
    <property type="molecule type" value="Genomic_DNA"/>
</dbReference>
<keyword evidence="5 6" id="KW-0472">Membrane</keyword>
<evidence type="ECO:0000256" key="6">
    <source>
        <dbReference type="SAM" id="Phobius"/>
    </source>
</evidence>
<evidence type="ECO:0000256" key="5">
    <source>
        <dbReference type="ARBA" id="ARBA00023136"/>
    </source>
</evidence>
<dbReference type="PANTHER" id="PTHR37693">
    <property type="entry name" value="PHOSPHATIDYLGLYCEROL LYSYLTRANSFERASE"/>
    <property type="match status" value="1"/>
</dbReference>
<keyword evidence="4 6" id="KW-1133">Transmembrane helix</keyword>
<evidence type="ECO:0008006" key="9">
    <source>
        <dbReference type="Google" id="ProtNLM"/>
    </source>
</evidence>
<keyword evidence="2" id="KW-1003">Cell membrane</keyword>
<gene>
    <name evidence="7" type="ORF">BROFUL_00961</name>
</gene>
<evidence type="ECO:0000256" key="3">
    <source>
        <dbReference type="ARBA" id="ARBA00022692"/>
    </source>
</evidence>
<proteinExistence type="predicted"/>
<protein>
    <recommendedName>
        <fullName evidence="9">Integral membrane protein</fullName>
    </recommendedName>
</protein>
<evidence type="ECO:0000313" key="8">
    <source>
        <dbReference type="Proteomes" id="UP000034954"/>
    </source>
</evidence>
<feature type="transmembrane region" description="Helical" evidence="6">
    <location>
        <begin position="123"/>
        <end position="145"/>
    </location>
</feature>
<dbReference type="AlphaFoldDB" id="A0A0M2V0S4"/>
<reference evidence="7 8" key="1">
    <citation type="journal article" date="2013" name="BMC Microbiol.">
        <title>Identification of the type II cytochrome c maturation pathway in anammox bacteria by comparative genomics.</title>
        <authorList>
            <person name="Ferousi C."/>
            <person name="Speth D.R."/>
            <person name="Reimann J."/>
            <person name="Op den Camp H.J."/>
            <person name="Allen J.W."/>
            <person name="Keltjens J.T."/>
            <person name="Jetten M.S."/>
        </authorList>
    </citation>
    <scope>NUCLEOTIDE SEQUENCE [LARGE SCALE GENOMIC DNA]</scope>
    <source>
        <strain evidence="7">RU1</strain>
    </source>
</reference>
<dbReference type="PANTHER" id="PTHR37693:SF1">
    <property type="entry name" value="INTEGRAL MEMBRANE PROTEIN"/>
    <property type="match status" value="1"/>
</dbReference>
<sequence>MAFRPITIKKGLKIFIGLTVLAICLLLVFTSDIKTLQTLKLIDHRFLLLSLTLICLSWFFDVLRFRVLTKIAGTKTPFLYGTKALLSYTFVSNITPSSAGGETVLIYLLNQSGVALGKATAIIFLRTIITMIFFAIGGLLTIYFYYDLLSNASLKILFHYVAIFLAITVIVIIYLLFAPLSARKGLNFLFLYFEKITFFKKNFSWLRHRLFRVVNDFKSSLKEVVQEERWRLLLVIFYTVLMIAAQFLVAPLLLAGLGCKVNVMNTVRIQFVLNFLLYYMPTPGGSGASEGVGYALFSPLVPSSTIGVFLVLWKFLTMYVWTVIGGIIIAKTIGMKHLEELSKNRETFHQNEKKN</sequence>
<dbReference type="Proteomes" id="UP000034954">
    <property type="component" value="Unassembled WGS sequence"/>
</dbReference>